<name>A0ABR0JD12_9EURO</name>
<sequence length="283" mass="32168">MEGYAKISHFMSEHAESTMVHRFSDINLQNILYLQAEIHGLRKDLRAIEEQNQNSSSEDVKQFPLDWYTLACTLENGKRNKQWEKVLHLRPLLKEYNEAVLLFHQLSKLERPRSYDLNALQDWLRRPTLGGVYLTGRDRDVWFDGTDLMLLAKQSSSNYFTRWLSDSLAPKYYHATMVVKSCLRKKNKIHCPQEDSGIAEYSDTRITTIAQMVGAVLASLLPILAIVALHLVHTTGTRLGLVTVFSAIFSTALWFLNDGKLIEVFSATSAFAAVQVVFIGTNG</sequence>
<feature type="transmembrane region" description="Helical" evidence="2">
    <location>
        <begin position="212"/>
        <end position="232"/>
    </location>
</feature>
<gene>
    <name evidence="4" type="ORF">LTR69_004977</name>
</gene>
<evidence type="ECO:0000313" key="4">
    <source>
        <dbReference type="EMBL" id="KAK5061794.1"/>
    </source>
</evidence>
<feature type="coiled-coil region" evidence="1">
    <location>
        <begin position="31"/>
        <end position="58"/>
    </location>
</feature>
<feature type="transmembrane region" description="Helical" evidence="2">
    <location>
        <begin position="262"/>
        <end position="281"/>
    </location>
</feature>
<dbReference type="EMBL" id="JAVRRF010000009">
    <property type="protein sequence ID" value="KAK5061794.1"/>
    <property type="molecule type" value="Genomic_DNA"/>
</dbReference>
<comment type="caution">
    <text evidence="4">The sequence shown here is derived from an EMBL/GenBank/DDBJ whole genome shotgun (WGS) entry which is preliminary data.</text>
</comment>
<proteinExistence type="predicted"/>
<evidence type="ECO:0000259" key="3">
    <source>
        <dbReference type="Pfam" id="PF20237"/>
    </source>
</evidence>
<keyword evidence="2" id="KW-1133">Transmembrane helix</keyword>
<dbReference type="InterPro" id="IPR046529">
    <property type="entry name" value="DUF6594"/>
</dbReference>
<reference evidence="4 5" key="1">
    <citation type="submission" date="2023-08" db="EMBL/GenBank/DDBJ databases">
        <title>Black Yeasts Isolated from many extreme environments.</title>
        <authorList>
            <person name="Coleine C."/>
            <person name="Stajich J.E."/>
            <person name="Selbmann L."/>
        </authorList>
    </citation>
    <scope>NUCLEOTIDE SEQUENCE [LARGE SCALE GENOMIC DNA]</scope>
    <source>
        <strain evidence="4 5">CCFEE 6328</strain>
    </source>
</reference>
<dbReference type="Pfam" id="PF20237">
    <property type="entry name" value="DUF6594"/>
    <property type="match status" value="1"/>
</dbReference>
<keyword evidence="5" id="KW-1185">Reference proteome</keyword>
<evidence type="ECO:0000256" key="1">
    <source>
        <dbReference type="SAM" id="Coils"/>
    </source>
</evidence>
<dbReference type="PANTHER" id="PTHR34502">
    <property type="entry name" value="DUF6594 DOMAIN-CONTAINING PROTEIN-RELATED"/>
    <property type="match status" value="1"/>
</dbReference>
<feature type="domain" description="DUF6594" evidence="3">
    <location>
        <begin position="4"/>
        <end position="276"/>
    </location>
</feature>
<dbReference type="Proteomes" id="UP001345691">
    <property type="component" value="Unassembled WGS sequence"/>
</dbReference>
<evidence type="ECO:0000256" key="2">
    <source>
        <dbReference type="SAM" id="Phobius"/>
    </source>
</evidence>
<protein>
    <recommendedName>
        <fullName evidence="3">DUF6594 domain-containing protein</fullName>
    </recommendedName>
</protein>
<accession>A0ABR0JD12</accession>
<keyword evidence="2" id="KW-0472">Membrane</keyword>
<organism evidence="4 5">
    <name type="scientific">Exophiala sideris</name>
    <dbReference type="NCBI Taxonomy" id="1016849"/>
    <lineage>
        <taxon>Eukaryota</taxon>
        <taxon>Fungi</taxon>
        <taxon>Dikarya</taxon>
        <taxon>Ascomycota</taxon>
        <taxon>Pezizomycotina</taxon>
        <taxon>Eurotiomycetes</taxon>
        <taxon>Chaetothyriomycetidae</taxon>
        <taxon>Chaetothyriales</taxon>
        <taxon>Herpotrichiellaceae</taxon>
        <taxon>Exophiala</taxon>
    </lineage>
</organism>
<feature type="transmembrane region" description="Helical" evidence="2">
    <location>
        <begin position="239"/>
        <end position="256"/>
    </location>
</feature>
<keyword evidence="2" id="KW-0812">Transmembrane</keyword>
<evidence type="ECO:0000313" key="5">
    <source>
        <dbReference type="Proteomes" id="UP001345691"/>
    </source>
</evidence>
<dbReference type="PANTHER" id="PTHR34502:SF5">
    <property type="entry name" value="DUF6594 DOMAIN-CONTAINING PROTEIN"/>
    <property type="match status" value="1"/>
</dbReference>
<keyword evidence="1" id="KW-0175">Coiled coil</keyword>